<feature type="transmembrane region" description="Helical" evidence="1">
    <location>
        <begin position="12"/>
        <end position="34"/>
    </location>
</feature>
<keyword evidence="1" id="KW-0472">Membrane</keyword>
<dbReference type="Proteomes" id="UP000266673">
    <property type="component" value="Unassembled WGS sequence"/>
</dbReference>
<feature type="transmembrane region" description="Helical" evidence="1">
    <location>
        <begin position="40"/>
        <end position="61"/>
    </location>
</feature>
<name>A0A397VI75_9GLOM</name>
<sequence>MNISKGMYEIGHCYYLVSIQIFLPIPSTNIPIYLYTNIPVYLQTNILFTSVQIPLTGLIVLSKTVLRYKQQIVEDYFNIISYMKMLFRIYRMMKLHLLCPGTPPSSQLSENPKICGFHIH</sequence>
<reference evidence="2 3" key="1">
    <citation type="submission" date="2018-06" db="EMBL/GenBank/DDBJ databases">
        <title>Comparative genomics reveals the genomic features of Rhizophagus irregularis, R. cerebriforme, R. diaphanum and Gigaspora rosea, and their symbiotic lifestyle signature.</title>
        <authorList>
            <person name="Morin E."/>
            <person name="San Clemente H."/>
            <person name="Chen E.C.H."/>
            <person name="De La Providencia I."/>
            <person name="Hainaut M."/>
            <person name="Kuo A."/>
            <person name="Kohler A."/>
            <person name="Murat C."/>
            <person name="Tang N."/>
            <person name="Roy S."/>
            <person name="Loubradou J."/>
            <person name="Henrissat B."/>
            <person name="Grigoriev I.V."/>
            <person name="Corradi N."/>
            <person name="Roux C."/>
            <person name="Martin F.M."/>
        </authorList>
    </citation>
    <scope>NUCLEOTIDE SEQUENCE [LARGE SCALE GENOMIC DNA]</scope>
    <source>
        <strain evidence="2 3">DAOM 194757</strain>
    </source>
</reference>
<evidence type="ECO:0000256" key="1">
    <source>
        <dbReference type="SAM" id="Phobius"/>
    </source>
</evidence>
<comment type="caution">
    <text evidence="2">The sequence shown here is derived from an EMBL/GenBank/DDBJ whole genome shotgun (WGS) entry which is preliminary data.</text>
</comment>
<keyword evidence="1" id="KW-1133">Transmembrane helix</keyword>
<proteinExistence type="predicted"/>
<gene>
    <name evidence="2" type="ORF">C2G38_2174600</name>
</gene>
<keyword evidence="1" id="KW-0812">Transmembrane</keyword>
<dbReference type="EMBL" id="QKWP01000321">
    <property type="protein sequence ID" value="RIB22175.1"/>
    <property type="molecule type" value="Genomic_DNA"/>
</dbReference>
<keyword evidence="3" id="KW-1185">Reference proteome</keyword>
<evidence type="ECO:0000313" key="3">
    <source>
        <dbReference type="Proteomes" id="UP000266673"/>
    </source>
</evidence>
<protein>
    <submittedName>
        <fullName evidence="2">Uncharacterized protein</fullName>
    </submittedName>
</protein>
<accession>A0A397VI75</accession>
<evidence type="ECO:0000313" key="2">
    <source>
        <dbReference type="EMBL" id="RIB22175.1"/>
    </source>
</evidence>
<dbReference type="AlphaFoldDB" id="A0A397VI75"/>
<organism evidence="2 3">
    <name type="scientific">Gigaspora rosea</name>
    <dbReference type="NCBI Taxonomy" id="44941"/>
    <lineage>
        <taxon>Eukaryota</taxon>
        <taxon>Fungi</taxon>
        <taxon>Fungi incertae sedis</taxon>
        <taxon>Mucoromycota</taxon>
        <taxon>Glomeromycotina</taxon>
        <taxon>Glomeromycetes</taxon>
        <taxon>Diversisporales</taxon>
        <taxon>Gigasporaceae</taxon>
        <taxon>Gigaspora</taxon>
    </lineage>
</organism>